<dbReference type="Proteomes" id="UP001383192">
    <property type="component" value="Unassembled WGS sequence"/>
</dbReference>
<name>A0AAW0CZ26_9AGAR</name>
<dbReference type="GO" id="GO:0032259">
    <property type="term" value="P:methylation"/>
    <property type="evidence" value="ECO:0007669"/>
    <property type="project" value="UniProtKB-KW"/>
</dbReference>
<protein>
    <recommendedName>
        <fullName evidence="3">protein-histidine N-methyltransferase</fullName>
        <ecNumber evidence="3">2.1.1.85</ecNumber>
    </recommendedName>
</protein>
<gene>
    <name evidence="10" type="ORF">VNI00_008456</name>
</gene>
<comment type="similarity">
    <text evidence="9">Belongs to the methyltransferase superfamily. METTL18 family.</text>
</comment>
<dbReference type="InterPro" id="IPR019410">
    <property type="entry name" value="Methyltransf_16"/>
</dbReference>
<evidence type="ECO:0000256" key="1">
    <source>
        <dbReference type="ARBA" id="ARBA00004123"/>
    </source>
</evidence>
<keyword evidence="8" id="KW-0539">Nucleus</keyword>
<dbReference type="EC" id="2.1.1.85" evidence="3"/>
<evidence type="ECO:0000256" key="3">
    <source>
        <dbReference type="ARBA" id="ARBA00012533"/>
    </source>
</evidence>
<dbReference type="PANTHER" id="PTHR14614">
    <property type="entry name" value="HEPATOCELLULAR CARCINOMA-ASSOCIATED ANTIGEN"/>
    <property type="match status" value="1"/>
</dbReference>
<evidence type="ECO:0000256" key="7">
    <source>
        <dbReference type="ARBA" id="ARBA00022691"/>
    </source>
</evidence>
<sequence>MAFRFNFNIDDLDEETALEVSKDEDEPQPKNAVVQESFQEIPFSNLLSKAQLDALPSQVSYSPIQVTLSSGKSKHLARRDLFDARFQLISEGTGVPEGESEVNEVDSSSALAFIDQPSDLVPGVYEGGLKTWECSLDVVDYLSGLKDNEGFKVEGKRVLEIGCGTAIPSVYLLNELFSAPLQSQPTELHLQDYNASALDLVTFPNVLLAWYMSPASEVFRQTAALNEEPTDKDALTFPAPDPSAPAELPITPELKNAFQSSLRERQITLRFFSGSWSGFDVQQTGGKYDVIVTSETIYRADSQPSLIDLLQSACMGSAIHEKLDSKLQVSPPLSTPYLCLVAAKVFYFGVGGGVTEFIQAVEKRASVETVWEQSIGVGRRIMRVVWK</sequence>
<evidence type="ECO:0000256" key="5">
    <source>
        <dbReference type="ARBA" id="ARBA00022603"/>
    </source>
</evidence>
<dbReference type="InterPro" id="IPR029063">
    <property type="entry name" value="SAM-dependent_MTases_sf"/>
</dbReference>
<evidence type="ECO:0000256" key="2">
    <source>
        <dbReference type="ARBA" id="ARBA00004496"/>
    </source>
</evidence>
<keyword evidence="11" id="KW-1185">Reference proteome</keyword>
<dbReference type="GO" id="GO:0005737">
    <property type="term" value="C:cytoplasm"/>
    <property type="evidence" value="ECO:0007669"/>
    <property type="project" value="UniProtKB-SubCell"/>
</dbReference>
<organism evidence="10 11">
    <name type="scientific">Paramarasmius palmivorus</name>
    <dbReference type="NCBI Taxonomy" id="297713"/>
    <lineage>
        <taxon>Eukaryota</taxon>
        <taxon>Fungi</taxon>
        <taxon>Dikarya</taxon>
        <taxon>Basidiomycota</taxon>
        <taxon>Agaricomycotina</taxon>
        <taxon>Agaricomycetes</taxon>
        <taxon>Agaricomycetidae</taxon>
        <taxon>Agaricales</taxon>
        <taxon>Marasmiineae</taxon>
        <taxon>Marasmiaceae</taxon>
        <taxon>Paramarasmius</taxon>
    </lineage>
</organism>
<keyword evidence="6" id="KW-0808">Transferase</keyword>
<keyword evidence="5" id="KW-0489">Methyltransferase</keyword>
<comment type="subcellular location">
    <subcellularLocation>
        <location evidence="2">Cytoplasm</location>
    </subcellularLocation>
    <subcellularLocation>
        <location evidence="1">Nucleus</location>
    </subcellularLocation>
</comment>
<dbReference type="AlphaFoldDB" id="A0AAW0CZ26"/>
<evidence type="ECO:0000256" key="6">
    <source>
        <dbReference type="ARBA" id="ARBA00022679"/>
    </source>
</evidence>
<keyword evidence="7" id="KW-0949">S-adenosyl-L-methionine</keyword>
<evidence type="ECO:0000313" key="11">
    <source>
        <dbReference type="Proteomes" id="UP001383192"/>
    </source>
</evidence>
<evidence type="ECO:0000256" key="8">
    <source>
        <dbReference type="ARBA" id="ARBA00023242"/>
    </source>
</evidence>
<dbReference type="GO" id="GO:0018064">
    <property type="term" value="F:protein-L-histidine N-tele-methyltransferase activity"/>
    <property type="evidence" value="ECO:0007669"/>
    <property type="project" value="UniProtKB-EC"/>
</dbReference>
<evidence type="ECO:0000256" key="4">
    <source>
        <dbReference type="ARBA" id="ARBA00022490"/>
    </source>
</evidence>
<keyword evidence="4" id="KW-0963">Cytoplasm</keyword>
<reference evidence="10 11" key="1">
    <citation type="submission" date="2024-01" db="EMBL/GenBank/DDBJ databases">
        <title>A draft genome for a cacao thread blight-causing isolate of Paramarasmius palmivorus.</title>
        <authorList>
            <person name="Baruah I.K."/>
            <person name="Bukari Y."/>
            <person name="Amoako-Attah I."/>
            <person name="Meinhardt L.W."/>
            <person name="Bailey B.A."/>
            <person name="Cohen S.P."/>
        </authorList>
    </citation>
    <scope>NUCLEOTIDE SEQUENCE [LARGE SCALE GENOMIC DNA]</scope>
    <source>
        <strain evidence="10 11">GH-12</strain>
    </source>
</reference>
<evidence type="ECO:0000313" key="10">
    <source>
        <dbReference type="EMBL" id="KAK7043102.1"/>
    </source>
</evidence>
<dbReference type="GO" id="GO:0005634">
    <property type="term" value="C:nucleus"/>
    <property type="evidence" value="ECO:0007669"/>
    <property type="project" value="UniProtKB-SubCell"/>
</dbReference>
<proteinExistence type="inferred from homology"/>
<dbReference type="SUPFAM" id="SSF53335">
    <property type="entry name" value="S-adenosyl-L-methionine-dependent methyltransferases"/>
    <property type="match status" value="1"/>
</dbReference>
<dbReference type="EMBL" id="JAYKXP010000029">
    <property type="protein sequence ID" value="KAK7043102.1"/>
    <property type="molecule type" value="Genomic_DNA"/>
</dbReference>
<dbReference type="Gene3D" id="3.40.50.150">
    <property type="entry name" value="Vaccinia Virus protein VP39"/>
    <property type="match status" value="1"/>
</dbReference>
<comment type="caution">
    <text evidence="10">The sequence shown here is derived from an EMBL/GenBank/DDBJ whole genome shotgun (WGS) entry which is preliminary data.</text>
</comment>
<accession>A0AAW0CZ26</accession>
<dbReference type="PANTHER" id="PTHR14614:SF39">
    <property type="entry name" value="HISTIDINE PROTEIN METHYLTRANSFERASE 1 HOMOLOG"/>
    <property type="match status" value="1"/>
</dbReference>
<evidence type="ECO:0000256" key="9">
    <source>
        <dbReference type="ARBA" id="ARBA00038126"/>
    </source>
</evidence>